<sequence length="70" mass="8132">MNTERRYSIILEHSAEVLLEHAPMAQIEAFWDANDTRYFGLRMEDEHSAHARVIVTDEVPDDEDVELSCL</sequence>
<reference evidence="1 2" key="1">
    <citation type="submission" date="2016-10" db="EMBL/GenBank/DDBJ databases">
        <title>Comparative genome analysis of multiple Pseudomonas spp. focuses on biocontrol and plant growth promoting traits.</title>
        <authorList>
            <person name="Tao X.-Y."/>
            <person name="Taylor C.G."/>
        </authorList>
    </citation>
    <scope>NUCLEOTIDE SEQUENCE [LARGE SCALE GENOMIC DNA]</scope>
    <source>
        <strain evidence="1 2">38D7</strain>
    </source>
</reference>
<dbReference type="AlphaFoldDB" id="A0A423HWH8"/>
<dbReference type="EMBL" id="MOBK01000010">
    <property type="protein sequence ID" value="RON17543.1"/>
    <property type="molecule type" value="Genomic_DNA"/>
</dbReference>
<organism evidence="1 2">
    <name type="scientific">Pseudomonas brassicacearum</name>
    <dbReference type="NCBI Taxonomy" id="930166"/>
    <lineage>
        <taxon>Bacteria</taxon>
        <taxon>Pseudomonadati</taxon>
        <taxon>Pseudomonadota</taxon>
        <taxon>Gammaproteobacteria</taxon>
        <taxon>Pseudomonadales</taxon>
        <taxon>Pseudomonadaceae</taxon>
        <taxon>Pseudomonas</taxon>
    </lineage>
</organism>
<gene>
    <name evidence="1" type="ORF">BK660_23100</name>
</gene>
<protein>
    <submittedName>
        <fullName evidence="1">Uncharacterized protein</fullName>
    </submittedName>
</protein>
<dbReference type="Proteomes" id="UP000285636">
    <property type="component" value="Unassembled WGS sequence"/>
</dbReference>
<evidence type="ECO:0000313" key="1">
    <source>
        <dbReference type="EMBL" id="RON17543.1"/>
    </source>
</evidence>
<comment type="caution">
    <text evidence="1">The sequence shown here is derived from an EMBL/GenBank/DDBJ whole genome shotgun (WGS) entry which is preliminary data.</text>
</comment>
<proteinExistence type="predicted"/>
<dbReference type="RefSeq" id="WP_059181808.1">
    <property type="nucleotide sequence ID" value="NZ_MOBK01000010.1"/>
</dbReference>
<evidence type="ECO:0000313" key="2">
    <source>
        <dbReference type="Proteomes" id="UP000285636"/>
    </source>
</evidence>
<name>A0A423HWH8_9PSED</name>
<accession>A0A423HWH8</accession>